<reference evidence="3" key="1">
    <citation type="submission" date="2020-05" db="EMBL/GenBank/DDBJ databases">
        <title>Mycena genomes resolve the evolution of fungal bioluminescence.</title>
        <authorList>
            <person name="Tsai I.J."/>
        </authorList>
    </citation>
    <scope>NUCLEOTIDE SEQUENCE</scope>
    <source>
        <strain evidence="3">160909Yilan</strain>
    </source>
</reference>
<evidence type="ECO:0000256" key="1">
    <source>
        <dbReference type="SAM" id="Phobius"/>
    </source>
</evidence>
<feature type="transmembrane region" description="Helical" evidence="1">
    <location>
        <begin position="257"/>
        <end position="278"/>
    </location>
</feature>
<keyword evidence="4" id="KW-1185">Reference proteome</keyword>
<proteinExistence type="predicted"/>
<comment type="caution">
    <text evidence="3">The sequence shown here is derived from an EMBL/GenBank/DDBJ whole genome shotgun (WGS) entry which is preliminary data.</text>
</comment>
<organism evidence="3 4">
    <name type="scientific">Mycena sanguinolenta</name>
    <dbReference type="NCBI Taxonomy" id="230812"/>
    <lineage>
        <taxon>Eukaryota</taxon>
        <taxon>Fungi</taxon>
        <taxon>Dikarya</taxon>
        <taxon>Basidiomycota</taxon>
        <taxon>Agaricomycotina</taxon>
        <taxon>Agaricomycetes</taxon>
        <taxon>Agaricomycetidae</taxon>
        <taxon>Agaricales</taxon>
        <taxon>Marasmiineae</taxon>
        <taxon>Mycenaceae</taxon>
        <taxon>Mycena</taxon>
    </lineage>
</organism>
<keyword evidence="1" id="KW-0472">Membrane</keyword>
<dbReference type="Proteomes" id="UP000623467">
    <property type="component" value="Unassembled WGS sequence"/>
</dbReference>
<dbReference type="OrthoDB" id="2952413at2759"/>
<evidence type="ECO:0000313" key="4">
    <source>
        <dbReference type="Proteomes" id="UP000623467"/>
    </source>
</evidence>
<feature type="transmembrane region" description="Helical" evidence="1">
    <location>
        <begin position="183"/>
        <end position="205"/>
    </location>
</feature>
<sequence>MSNFTSDPAALADELESLYNGMAITRMENCAQIASITFLIYDILLKFDQEFEYVWRSKMSLIKFLYFFARYYGVLYNISIFIVTNMVGLSLDFCSKWFWFVILGGDILFTSMVNIILVLRINAMYFRNPKVFAFLIALLVVQFSLELYSSVDIAIITAKSVFLAPLGLPWPGCFSFPNVRISLFSWVPDAIIATVFFLMTVATFFRNTSWTSSDFKSIKRMSPLLVSFVKDGMIFYFFIFAILMTDMFMDLLFKNSFANFLGGWLIAIYSIAATRLILNLRETSQLPLEESVMLHTMNASTTYTGDIGQRNAATVSTGSVVFAEF</sequence>
<dbReference type="EMBL" id="JACAZH010000002">
    <property type="protein sequence ID" value="KAF7374653.1"/>
    <property type="molecule type" value="Genomic_DNA"/>
</dbReference>
<accession>A0A8H7DJJ3</accession>
<feature type="transmembrane region" description="Helical" evidence="1">
    <location>
        <begin position="64"/>
        <end position="91"/>
    </location>
</feature>
<protein>
    <recommendedName>
        <fullName evidence="2">DUF6533 domain-containing protein</fullName>
    </recommendedName>
</protein>
<dbReference type="InterPro" id="IPR045340">
    <property type="entry name" value="DUF6533"/>
</dbReference>
<evidence type="ECO:0000259" key="2">
    <source>
        <dbReference type="Pfam" id="PF20151"/>
    </source>
</evidence>
<feature type="transmembrane region" description="Helical" evidence="1">
    <location>
        <begin position="225"/>
        <end position="245"/>
    </location>
</feature>
<feature type="transmembrane region" description="Helical" evidence="1">
    <location>
        <begin position="97"/>
        <end position="119"/>
    </location>
</feature>
<gene>
    <name evidence="3" type="ORF">MSAN_00350200</name>
</gene>
<feature type="domain" description="DUF6533" evidence="2">
    <location>
        <begin position="30"/>
        <end position="75"/>
    </location>
</feature>
<name>A0A8H7DJJ3_9AGAR</name>
<dbReference type="AlphaFoldDB" id="A0A8H7DJJ3"/>
<keyword evidence="1" id="KW-1133">Transmembrane helix</keyword>
<feature type="transmembrane region" description="Helical" evidence="1">
    <location>
        <begin position="131"/>
        <end position="163"/>
    </location>
</feature>
<evidence type="ECO:0000313" key="3">
    <source>
        <dbReference type="EMBL" id="KAF7374653.1"/>
    </source>
</evidence>
<dbReference type="Pfam" id="PF20151">
    <property type="entry name" value="DUF6533"/>
    <property type="match status" value="1"/>
</dbReference>
<keyword evidence="1" id="KW-0812">Transmembrane</keyword>